<keyword evidence="1" id="KW-1133">Transmembrane helix</keyword>
<protein>
    <submittedName>
        <fullName evidence="2">Uncharacterized protein</fullName>
    </submittedName>
</protein>
<dbReference type="Proteomes" id="UP001156441">
    <property type="component" value="Unassembled WGS sequence"/>
</dbReference>
<keyword evidence="3" id="KW-1185">Reference proteome</keyword>
<feature type="transmembrane region" description="Helical" evidence="1">
    <location>
        <begin position="12"/>
        <end position="34"/>
    </location>
</feature>
<dbReference type="EMBL" id="JAFFZE010000003">
    <property type="protein sequence ID" value="MCT2581664.1"/>
    <property type="molecule type" value="Genomic_DNA"/>
</dbReference>
<proteinExistence type="predicted"/>
<evidence type="ECO:0000256" key="1">
    <source>
        <dbReference type="SAM" id="Phobius"/>
    </source>
</evidence>
<dbReference type="Pfam" id="PF20064">
    <property type="entry name" value="DUF6463"/>
    <property type="match status" value="1"/>
</dbReference>
<keyword evidence="1" id="KW-0472">Membrane</keyword>
<comment type="caution">
    <text evidence="2">The sequence shown here is derived from an EMBL/GenBank/DDBJ whole genome shotgun (WGS) entry which is preliminary data.</text>
</comment>
<reference evidence="2 3" key="1">
    <citation type="submission" date="2021-02" db="EMBL/GenBank/DDBJ databases">
        <title>Actinophytocola xerophila sp. nov., isolated from soil of cotton cropping field.</title>
        <authorList>
            <person name="Huang R."/>
            <person name="Chen X."/>
            <person name="Ge X."/>
            <person name="Liu W."/>
        </authorList>
    </citation>
    <scope>NUCLEOTIDE SEQUENCE [LARGE SCALE GENOMIC DNA]</scope>
    <source>
        <strain evidence="2 3">S1-96</strain>
    </source>
</reference>
<accession>A0ABT2J2Z0</accession>
<feature type="transmembrane region" description="Helical" evidence="1">
    <location>
        <begin position="64"/>
        <end position="84"/>
    </location>
</feature>
<dbReference type="RefSeq" id="WP_260189023.1">
    <property type="nucleotide sequence ID" value="NZ_JAFFZE010000003.1"/>
</dbReference>
<feature type="transmembrane region" description="Helical" evidence="1">
    <location>
        <begin position="96"/>
        <end position="129"/>
    </location>
</feature>
<name>A0ABT2J2Z0_9PSEU</name>
<sequence length="143" mass="15236">MSAHTLTGRARTLTLWAGRLIVVVSAAHLLFFLVTSLDFVPDWASGALWEATAVGEPPPAEQGAFFRLLGSFAVPLLLVGLLLWRSAAREQALPGYVTWTVAGWSLLCALIQPASGFPLLVVASVLLVLARRAAPHPGRDAAR</sequence>
<organism evidence="2 3">
    <name type="scientific">Actinophytocola gossypii</name>
    <dbReference type="NCBI Taxonomy" id="2812003"/>
    <lineage>
        <taxon>Bacteria</taxon>
        <taxon>Bacillati</taxon>
        <taxon>Actinomycetota</taxon>
        <taxon>Actinomycetes</taxon>
        <taxon>Pseudonocardiales</taxon>
        <taxon>Pseudonocardiaceae</taxon>
    </lineage>
</organism>
<evidence type="ECO:0000313" key="3">
    <source>
        <dbReference type="Proteomes" id="UP001156441"/>
    </source>
</evidence>
<dbReference type="InterPro" id="IPR045590">
    <property type="entry name" value="DUF6463"/>
</dbReference>
<evidence type="ECO:0000313" key="2">
    <source>
        <dbReference type="EMBL" id="MCT2581664.1"/>
    </source>
</evidence>
<keyword evidence="1" id="KW-0812">Transmembrane</keyword>
<gene>
    <name evidence="2" type="ORF">JT362_00835</name>
</gene>